<comment type="caution">
    <text evidence="2">The sequence shown here is derived from an EMBL/GenBank/DDBJ whole genome shotgun (WGS) entry which is preliminary data.</text>
</comment>
<evidence type="ECO:0000313" key="2">
    <source>
        <dbReference type="EMBL" id="GII81855.1"/>
    </source>
</evidence>
<keyword evidence="1" id="KW-1133">Transmembrane helix</keyword>
<protein>
    <submittedName>
        <fullName evidence="2">Uncharacterized protein</fullName>
    </submittedName>
</protein>
<dbReference type="RefSeq" id="WP_203994756.1">
    <property type="nucleotide sequence ID" value="NZ_BOOU01000114.1"/>
</dbReference>
<evidence type="ECO:0000313" key="3">
    <source>
        <dbReference type="Proteomes" id="UP000655287"/>
    </source>
</evidence>
<reference evidence="2" key="1">
    <citation type="submission" date="2021-01" db="EMBL/GenBank/DDBJ databases">
        <title>Whole genome shotgun sequence of Sphaerisporangium rufum NBRC 109079.</title>
        <authorList>
            <person name="Komaki H."/>
            <person name="Tamura T."/>
        </authorList>
    </citation>
    <scope>NUCLEOTIDE SEQUENCE</scope>
    <source>
        <strain evidence="2">NBRC 109079</strain>
    </source>
</reference>
<dbReference type="EMBL" id="BOOU01000114">
    <property type="protein sequence ID" value="GII81855.1"/>
    <property type="molecule type" value="Genomic_DNA"/>
</dbReference>
<dbReference type="AlphaFoldDB" id="A0A919V8Z4"/>
<accession>A0A919V8Z4</accession>
<feature type="transmembrane region" description="Helical" evidence="1">
    <location>
        <begin position="65"/>
        <end position="85"/>
    </location>
</feature>
<keyword evidence="1" id="KW-0472">Membrane</keyword>
<sequence>MRLSHRRAVLGTGATGLVSLLTLVEASTPGLSYWALALAPCWPTVVIALVWPAREPGPGGRRWRWRPWLLIPVAMVSGTVSLVVLDAPLRARFALSEPSLSRHARSVREDDQGGRRWWGLYRVSRVEKIPGGARFMVTSLTTDWRSYGFAYHPGRAPDPAEGVYEHFSGPWYVWSDGP</sequence>
<gene>
    <name evidence="2" type="ORF">Sru01_68370</name>
</gene>
<proteinExistence type="predicted"/>
<dbReference type="Proteomes" id="UP000655287">
    <property type="component" value="Unassembled WGS sequence"/>
</dbReference>
<keyword evidence="1" id="KW-0812">Transmembrane</keyword>
<keyword evidence="3" id="KW-1185">Reference proteome</keyword>
<name>A0A919V8Z4_9ACTN</name>
<organism evidence="2 3">
    <name type="scientific">Sphaerisporangium rufum</name>
    <dbReference type="NCBI Taxonomy" id="1381558"/>
    <lineage>
        <taxon>Bacteria</taxon>
        <taxon>Bacillati</taxon>
        <taxon>Actinomycetota</taxon>
        <taxon>Actinomycetes</taxon>
        <taxon>Streptosporangiales</taxon>
        <taxon>Streptosporangiaceae</taxon>
        <taxon>Sphaerisporangium</taxon>
    </lineage>
</organism>
<feature type="transmembrane region" description="Helical" evidence="1">
    <location>
        <begin position="36"/>
        <end position="53"/>
    </location>
</feature>
<evidence type="ECO:0000256" key="1">
    <source>
        <dbReference type="SAM" id="Phobius"/>
    </source>
</evidence>